<dbReference type="PRINTS" id="PR00133">
    <property type="entry name" value="GLHYDRLASE3"/>
</dbReference>
<dbReference type="Pfam" id="PF00933">
    <property type="entry name" value="Glyco_hydro_3"/>
    <property type="match status" value="1"/>
</dbReference>
<comment type="similarity">
    <text evidence="1">Belongs to the glycosyl hydrolase 3 family.</text>
</comment>
<dbReference type="GO" id="GO:0016020">
    <property type="term" value="C:membrane"/>
    <property type="evidence" value="ECO:0007669"/>
    <property type="project" value="InterPro"/>
</dbReference>
<dbReference type="Pfam" id="PF05345">
    <property type="entry name" value="He_PIG"/>
    <property type="match status" value="2"/>
</dbReference>
<evidence type="ECO:0000259" key="6">
    <source>
        <dbReference type="SMART" id="SM01217"/>
    </source>
</evidence>
<comment type="caution">
    <text evidence="7">The sequence shown here is derived from an EMBL/GenBank/DDBJ whole genome shotgun (WGS) entry which is preliminary data.</text>
</comment>
<feature type="domain" description="Fibronectin type III-like" evidence="6">
    <location>
        <begin position="491"/>
        <end position="571"/>
    </location>
</feature>
<dbReference type="InterPro" id="IPR001764">
    <property type="entry name" value="Glyco_hydro_3_N"/>
</dbReference>
<feature type="transmembrane region" description="Helical" evidence="4">
    <location>
        <begin position="1403"/>
        <end position="1425"/>
    </location>
</feature>
<dbReference type="InterPro" id="IPR036962">
    <property type="entry name" value="Glyco_hydro_3_N_sf"/>
</dbReference>
<keyword evidence="4" id="KW-1133">Transmembrane helix</keyword>
<dbReference type="InterPro" id="IPR050288">
    <property type="entry name" value="Cellulose_deg_GH3"/>
</dbReference>
<reference evidence="7" key="1">
    <citation type="journal article" date="2021" name="PeerJ">
        <title>Extensive microbial diversity within the chicken gut microbiome revealed by metagenomics and culture.</title>
        <authorList>
            <person name="Gilroy R."/>
            <person name="Ravi A."/>
            <person name="Getino M."/>
            <person name="Pursley I."/>
            <person name="Horton D.L."/>
            <person name="Alikhan N.F."/>
            <person name="Baker D."/>
            <person name="Gharbi K."/>
            <person name="Hall N."/>
            <person name="Watson M."/>
            <person name="Adriaenssens E.M."/>
            <person name="Foster-Nyarko E."/>
            <person name="Jarju S."/>
            <person name="Secka A."/>
            <person name="Antonio M."/>
            <person name="Oren A."/>
            <person name="Chaudhuri R.R."/>
            <person name="La Ragione R."/>
            <person name="Hildebrand F."/>
            <person name="Pallen M.J."/>
        </authorList>
    </citation>
    <scope>NUCLEOTIDE SEQUENCE</scope>
    <source>
        <strain evidence="7">12435</strain>
    </source>
</reference>
<dbReference type="GO" id="GO:0005975">
    <property type="term" value="P:carbohydrate metabolic process"/>
    <property type="evidence" value="ECO:0007669"/>
    <property type="project" value="InterPro"/>
</dbReference>
<dbReference type="GO" id="GO:0004553">
    <property type="term" value="F:hydrolase activity, hydrolyzing O-glycosyl compounds"/>
    <property type="evidence" value="ECO:0007669"/>
    <property type="project" value="InterPro"/>
</dbReference>
<dbReference type="Pfam" id="PF01915">
    <property type="entry name" value="Glyco_hydro_3_C"/>
    <property type="match status" value="1"/>
</dbReference>
<keyword evidence="2 7" id="KW-0378">Hydrolase</keyword>
<dbReference type="Pfam" id="PF14310">
    <property type="entry name" value="Fn3-like"/>
    <property type="match status" value="1"/>
</dbReference>
<evidence type="ECO:0000313" key="8">
    <source>
        <dbReference type="Proteomes" id="UP000823990"/>
    </source>
</evidence>
<sequence length="1432" mass="153777">MVRKKMGIGWKVACLLIAVCLAVAVGTQVITANAAMMAGQGVYYSDFEDMDSLKKEAAKLGQKIGEEGMTLLKNKDDSLPLDGNEGVNVFGVMSDKMVGSSETVADVLEEEGFRVNRVLANYYEETNTTSSGGMGPGMSSTEIGDEKTEKDFPADVLSSMNLYKDVAVIVISRDGAEGDDLKLVTDEVEDNKYIGEDRGWTHKDLKKGTAESETPGQGGGPGGQGGPAMPMAESDDEAAPAEEVEFKHYLQLTESEEELIGFAKEISEKVVVVLNTSNVIEAGDLQNDDGIDGIVWIGRTGDSGLSALAKILNGTLNPSGRTTDIWTKDHTADPTWINYATGVQVDNIKNDPDNKNYGKDYAPSSSQNNYQVFYRRIVDEEGNVSYKSYRRADDNKYMSGPDMFYYYAFSMYEEGIYMGYRYYETYAADMEEGGEEWYDDAVVYPFGYGLSYTTFEWENVTPANELENWQTKKTLNLQVKVTNTGNVAGKDVVQVYSHAPYFEGEVEKPEVQLVGFGKTNTIQPDKSQTITITVNVQDIANFDDYDKNDNGKATYELDAGSGYELRLQANSHDVKDTIALSDLAADAILDKDDFSDKPVEALFTGDDEYNSLGYDPAATATNSEYGKYNLKAEGKYVEMTRADFDGTFPDAHSMWELSRSDDFFSFSMGRDMYVQDTNASKLPENPTGGVDLWNLVSGEIYEAKEATEGGEQGGTEGGEQGTTPPPATLADTGDTETKNVAFYAEDEVANSNNLPWVKLASDFTGEDAEYADWTQQKDAAAQATAKTAAGDNWIDYFDMAGVDRTDTQITEGKFKGKTGNQAWEDFLNQFTYTDLIKTVSNITNKAIEAVGTPNTPANDSPKNLSSSFDWGDLPHLAAAFDPDLAYQQGVIVGSVSLLKNTGWYAPAMDCHRTAFGGRNNEYYSQDGYHAGIIGAAAVRGAQSKGCATYIKHFALNDQETGRVRCAAIATEQSARELYFKPFQICIQEGNAQHLMASMGNLGDCYIGTSYPVMTEMLRNEWGFTGMAATDAYVSQLDNAPMDLMVRTGMDAPLQDQDKEGTGNRGEGESYLLSGIWDADVNDGQGAVVLTDGEDGGTRISYTQWYCVRKAAENILFANVNSNYVRNGVDTSAFKGTALKAAEQGTVYEASVAVASVTDETAAYTVTAGALPEGLTLGEDGKISGTPTSAGEGKFTVQLSVAGYITATADYTINVASAFTLDGSSAANALKVGEAYDAYIESDIIKADGEDVTLSYKVADGALPDGLTLGADDGLIEGTPTTPGTYNVTVMVTESVKSSGGGKGQKGGGKGQKGGGSSSDTTDYLFDIEFVVTGEGESTSELDAIIDRIEALEAAVGSSDVSTEIAAIKADIEALKGAGVSSADIEALEKRLEALEGSGCGGNIASTIAIVGASLALFAVVMGVMLKKKKEQD</sequence>
<feature type="signal peptide" evidence="5">
    <location>
        <begin position="1"/>
        <end position="34"/>
    </location>
</feature>
<reference evidence="7" key="2">
    <citation type="submission" date="2021-04" db="EMBL/GenBank/DDBJ databases">
        <authorList>
            <person name="Gilroy R."/>
        </authorList>
    </citation>
    <scope>NUCLEOTIDE SEQUENCE</scope>
    <source>
        <strain evidence="7">12435</strain>
    </source>
</reference>
<evidence type="ECO:0000256" key="4">
    <source>
        <dbReference type="SAM" id="Phobius"/>
    </source>
</evidence>
<feature type="region of interest" description="Disordered" evidence="3">
    <location>
        <begin position="1295"/>
        <end position="1319"/>
    </location>
</feature>
<evidence type="ECO:0000256" key="5">
    <source>
        <dbReference type="SAM" id="SignalP"/>
    </source>
</evidence>
<evidence type="ECO:0000256" key="1">
    <source>
        <dbReference type="ARBA" id="ARBA00005336"/>
    </source>
</evidence>
<proteinExistence type="inferred from homology"/>
<dbReference type="SUPFAM" id="SSF52279">
    <property type="entry name" value="Beta-D-glucan exohydrolase, C-terminal domain"/>
    <property type="match status" value="1"/>
</dbReference>
<dbReference type="Proteomes" id="UP000823990">
    <property type="component" value="Unassembled WGS sequence"/>
</dbReference>
<feature type="compositionally biased region" description="Gly residues" evidence="3">
    <location>
        <begin position="1298"/>
        <end position="1316"/>
    </location>
</feature>
<feature type="region of interest" description="Disordered" evidence="3">
    <location>
        <begin position="203"/>
        <end position="240"/>
    </location>
</feature>
<dbReference type="InterPro" id="IPR015919">
    <property type="entry name" value="Cadherin-like_sf"/>
</dbReference>
<dbReference type="PANTHER" id="PTHR42715:SF10">
    <property type="entry name" value="BETA-GLUCOSIDASE"/>
    <property type="match status" value="1"/>
</dbReference>
<feature type="region of interest" description="Disordered" evidence="3">
    <location>
        <begin position="707"/>
        <end position="733"/>
    </location>
</feature>
<keyword evidence="5" id="KW-0732">Signal</keyword>
<dbReference type="EMBL" id="DXHS01000037">
    <property type="protein sequence ID" value="HIW02122.1"/>
    <property type="molecule type" value="Genomic_DNA"/>
</dbReference>
<dbReference type="InterPro" id="IPR026891">
    <property type="entry name" value="Fn3-like"/>
</dbReference>
<feature type="chain" id="PRO_5038548379" evidence="5">
    <location>
        <begin position="35"/>
        <end position="1432"/>
    </location>
</feature>
<gene>
    <name evidence="7" type="ORF">H9892_02155</name>
</gene>
<evidence type="ECO:0000256" key="2">
    <source>
        <dbReference type="ARBA" id="ARBA00022801"/>
    </source>
</evidence>
<dbReference type="SMART" id="SM01217">
    <property type="entry name" value="Fn3_like"/>
    <property type="match status" value="1"/>
</dbReference>
<dbReference type="InterPro" id="IPR017853">
    <property type="entry name" value="GH"/>
</dbReference>
<dbReference type="SUPFAM" id="SSF49313">
    <property type="entry name" value="Cadherin-like"/>
    <property type="match status" value="2"/>
</dbReference>
<dbReference type="Gene3D" id="3.20.20.300">
    <property type="entry name" value="Glycoside hydrolase, family 3, N-terminal domain"/>
    <property type="match status" value="1"/>
</dbReference>
<name>A0A9D1TRE1_9FIRM</name>
<feature type="compositionally biased region" description="Gly residues" evidence="3">
    <location>
        <begin position="710"/>
        <end position="720"/>
    </location>
</feature>
<organism evidence="7 8">
    <name type="scientific">Candidatus Protoclostridium stercorigallinarum</name>
    <dbReference type="NCBI Taxonomy" id="2838741"/>
    <lineage>
        <taxon>Bacteria</taxon>
        <taxon>Bacillati</taxon>
        <taxon>Bacillota</taxon>
        <taxon>Clostridia</taxon>
        <taxon>Candidatus Protoclostridium</taxon>
    </lineage>
</organism>
<dbReference type="Gene3D" id="3.40.50.1700">
    <property type="entry name" value="Glycoside hydrolase family 3 C-terminal domain"/>
    <property type="match status" value="1"/>
</dbReference>
<keyword evidence="4" id="KW-0812">Transmembrane</keyword>
<dbReference type="InterPro" id="IPR002772">
    <property type="entry name" value="Glyco_hydro_3_C"/>
</dbReference>
<dbReference type="GO" id="GO:0005509">
    <property type="term" value="F:calcium ion binding"/>
    <property type="evidence" value="ECO:0007669"/>
    <property type="project" value="InterPro"/>
</dbReference>
<dbReference type="InterPro" id="IPR036881">
    <property type="entry name" value="Glyco_hydro_3_C_sf"/>
</dbReference>
<evidence type="ECO:0000256" key="3">
    <source>
        <dbReference type="SAM" id="MobiDB-lite"/>
    </source>
</evidence>
<accession>A0A9D1TRE1</accession>
<dbReference type="Gene3D" id="2.60.40.10">
    <property type="entry name" value="Immunoglobulins"/>
    <property type="match status" value="3"/>
</dbReference>
<protein>
    <submittedName>
        <fullName evidence="7">Glycoside hydrolase family 3 C-terminal domain-containing protein</fullName>
    </submittedName>
</protein>
<feature type="compositionally biased region" description="Gly residues" evidence="3">
    <location>
        <begin position="216"/>
        <end position="226"/>
    </location>
</feature>
<dbReference type="PANTHER" id="PTHR42715">
    <property type="entry name" value="BETA-GLUCOSIDASE"/>
    <property type="match status" value="1"/>
</dbReference>
<dbReference type="SUPFAM" id="SSF51445">
    <property type="entry name" value="(Trans)glycosidases"/>
    <property type="match status" value="1"/>
</dbReference>
<keyword evidence="4" id="KW-0472">Membrane</keyword>
<dbReference type="InterPro" id="IPR013783">
    <property type="entry name" value="Ig-like_fold"/>
</dbReference>
<evidence type="ECO:0000313" key="7">
    <source>
        <dbReference type="EMBL" id="HIW02122.1"/>
    </source>
</evidence>